<evidence type="ECO:0000313" key="2">
    <source>
        <dbReference type="EMBL" id="SEN07909.1"/>
    </source>
</evidence>
<keyword evidence="3" id="KW-1185">Reference proteome</keyword>
<feature type="transmembrane region" description="Helical" evidence="1">
    <location>
        <begin position="21"/>
        <end position="40"/>
    </location>
</feature>
<dbReference type="EMBL" id="FODD01000001">
    <property type="protein sequence ID" value="SEN07909.1"/>
    <property type="molecule type" value="Genomic_DNA"/>
</dbReference>
<name>A0A1H8DKV1_9ACTN</name>
<feature type="transmembrane region" description="Helical" evidence="1">
    <location>
        <begin position="75"/>
        <end position="94"/>
    </location>
</feature>
<feature type="transmembrane region" description="Helical" evidence="1">
    <location>
        <begin position="46"/>
        <end position="63"/>
    </location>
</feature>
<dbReference type="Proteomes" id="UP000181951">
    <property type="component" value="Unassembled WGS sequence"/>
</dbReference>
<dbReference type="STRING" id="310780.SAMN05216267_1001168"/>
<gene>
    <name evidence="2" type="ORF">SAMN05216267_1001168</name>
</gene>
<sequence>MFDTETSHDPLLARSDKLIRLGALVAPVGLCLFAMTSRLWNPTKLEFELVMFSLAGVGQVLVWRGMRGVYLTRGWLSGVVAYVWLGGVLNAWALAFTGSFSLLPAAFVAPLVATVARFRMRRGAKHAGVPE</sequence>
<reference evidence="2 3" key="1">
    <citation type="submission" date="2016-10" db="EMBL/GenBank/DDBJ databases">
        <authorList>
            <person name="de Groot N.N."/>
        </authorList>
    </citation>
    <scope>NUCLEOTIDE SEQUENCE [LARGE SCALE GENOMIC DNA]</scope>
    <source>
        <strain evidence="2 3">CGMCC 4.2026</strain>
    </source>
</reference>
<dbReference type="AlphaFoldDB" id="A0A1H8DKV1"/>
<proteinExistence type="predicted"/>
<protein>
    <submittedName>
        <fullName evidence="2">Uncharacterized protein</fullName>
    </submittedName>
</protein>
<keyword evidence="1" id="KW-1133">Transmembrane helix</keyword>
<evidence type="ECO:0000313" key="3">
    <source>
        <dbReference type="Proteomes" id="UP000181951"/>
    </source>
</evidence>
<accession>A0A1H8DKV1</accession>
<keyword evidence="1" id="KW-0812">Transmembrane</keyword>
<keyword evidence="1" id="KW-0472">Membrane</keyword>
<organism evidence="2 3">
    <name type="scientific">Actinacidiphila rubida</name>
    <dbReference type="NCBI Taxonomy" id="310780"/>
    <lineage>
        <taxon>Bacteria</taxon>
        <taxon>Bacillati</taxon>
        <taxon>Actinomycetota</taxon>
        <taxon>Actinomycetes</taxon>
        <taxon>Kitasatosporales</taxon>
        <taxon>Streptomycetaceae</taxon>
        <taxon>Actinacidiphila</taxon>
    </lineage>
</organism>
<evidence type="ECO:0000256" key="1">
    <source>
        <dbReference type="SAM" id="Phobius"/>
    </source>
</evidence>
<feature type="transmembrane region" description="Helical" evidence="1">
    <location>
        <begin position="100"/>
        <end position="118"/>
    </location>
</feature>